<dbReference type="EMBL" id="CAJVRL010000045">
    <property type="protein sequence ID" value="CAG8952404.1"/>
    <property type="molecule type" value="Genomic_DNA"/>
</dbReference>
<evidence type="ECO:0000313" key="2">
    <source>
        <dbReference type="EMBL" id="CAG8952404.1"/>
    </source>
</evidence>
<name>A0A9N9KRY6_9HELO</name>
<dbReference type="OrthoDB" id="10373322at2759"/>
<dbReference type="AlphaFoldDB" id="A0A9N9KRY6"/>
<evidence type="ECO:0000256" key="1">
    <source>
        <dbReference type="SAM" id="MobiDB-lite"/>
    </source>
</evidence>
<organism evidence="2 3">
    <name type="scientific">Hymenoscyphus fraxineus</name>
    <dbReference type="NCBI Taxonomy" id="746836"/>
    <lineage>
        <taxon>Eukaryota</taxon>
        <taxon>Fungi</taxon>
        <taxon>Dikarya</taxon>
        <taxon>Ascomycota</taxon>
        <taxon>Pezizomycotina</taxon>
        <taxon>Leotiomycetes</taxon>
        <taxon>Helotiales</taxon>
        <taxon>Helotiaceae</taxon>
        <taxon>Hymenoscyphus</taxon>
    </lineage>
</organism>
<comment type="caution">
    <text evidence="2">The sequence shown here is derived from an EMBL/GenBank/DDBJ whole genome shotgun (WGS) entry which is preliminary data.</text>
</comment>
<feature type="compositionally biased region" description="Polar residues" evidence="1">
    <location>
        <begin position="1"/>
        <end position="15"/>
    </location>
</feature>
<feature type="region of interest" description="Disordered" evidence="1">
    <location>
        <begin position="192"/>
        <end position="216"/>
    </location>
</feature>
<protein>
    <submittedName>
        <fullName evidence="2">Uncharacterized protein</fullName>
    </submittedName>
</protein>
<feature type="region of interest" description="Disordered" evidence="1">
    <location>
        <begin position="1"/>
        <end position="29"/>
    </location>
</feature>
<sequence>MSSSQPKQRAQNWADSQYSERYESSKRSRVRSVSLVSADIYYKDDMPTAKKARLREQDPDELSSIIVQTATTTPSSSTEFVWEPSEIQVGTYKECNKVAIFAKLNNATNPAISFKINLQEADRVSNIKFVKEKMNYDQVKFAPEFNRGSPSATKAYIKALFTRVPKPHLDALVENLSEEPTLVTALDQYNEASSSRGTGVGNSNESNGLTRNATPIPVVDPVSIPLPTSTIDSSTTRSRQRQSLIAILSGFEELVTGELKKNVKNVINGIDNLLINELNEKIATQKRELDEYKRRYGDLSNPILNSMSNDTIELAMIPSSVQRNGKGLAHTSNLEMKRFEVIDENRANGGMLTERVARSVAYEGRSFEETIILEELMIYKTKGTFNGTATIDGRSFTAFLQRDGSFRYLESPGPGNVGIVTADGGRKFAKWTFLKPVSQSEYPVGDTLPV</sequence>
<evidence type="ECO:0000313" key="3">
    <source>
        <dbReference type="Proteomes" id="UP000696280"/>
    </source>
</evidence>
<dbReference type="Proteomes" id="UP000696280">
    <property type="component" value="Unassembled WGS sequence"/>
</dbReference>
<keyword evidence="3" id="KW-1185">Reference proteome</keyword>
<reference evidence="2" key="1">
    <citation type="submission" date="2021-07" db="EMBL/GenBank/DDBJ databases">
        <authorList>
            <person name="Durling M."/>
        </authorList>
    </citation>
    <scope>NUCLEOTIDE SEQUENCE</scope>
</reference>
<feature type="compositionally biased region" description="Polar residues" evidence="1">
    <location>
        <begin position="192"/>
        <end position="213"/>
    </location>
</feature>
<gene>
    <name evidence="2" type="ORF">HYFRA_00001151</name>
</gene>
<proteinExistence type="predicted"/>
<accession>A0A9N9KRY6</accession>